<keyword evidence="2" id="KW-0645">Protease</keyword>
<proteinExistence type="predicted"/>
<evidence type="ECO:0000313" key="2">
    <source>
        <dbReference type="EMBL" id="SQB97420.1"/>
    </source>
</evidence>
<evidence type="ECO:0000313" key="3">
    <source>
        <dbReference type="Proteomes" id="UP000250166"/>
    </source>
</evidence>
<dbReference type="Pfam" id="PF04389">
    <property type="entry name" value="Peptidase_M28"/>
    <property type="match status" value="1"/>
</dbReference>
<dbReference type="InterPro" id="IPR007484">
    <property type="entry name" value="Peptidase_M28"/>
</dbReference>
<dbReference type="Proteomes" id="UP000250166">
    <property type="component" value="Unassembled WGS sequence"/>
</dbReference>
<gene>
    <name evidence="2" type="primary">pepD</name>
    <name evidence="2" type="ORF">NCTC13102_00151</name>
</gene>
<dbReference type="EC" id="3.4.13.5" evidence="2"/>
<accession>A0A2X3DGN8</accession>
<keyword evidence="2" id="KW-0378">Hydrolase</keyword>
<dbReference type="PANTHER" id="PTHR43501:SF1">
    <property type="entry name" value="CYTOSOL NON-SPECIFIC DIPEPTIDASE"/>
    <property type="match status" value="1"/>
</dbReference>
<dbReference type="AlphaFoldDB" id="A0A2X3DGN8"/>
<evidence type="ECO:0000259" key="1">
    <source>
        <dbReference type="Pfam" id="PF04389"/>
    </source>
</evidence>
<sequence>MSAFEIFQQLCQIPHKSYHTQEMFAFLSGFCQRYGYEVKIDEAKNIYASKTNKPKLCLQAHYDMVGVGEADLLKPLEIYIDGQYVRAKNSSLGADNGAAIAVILELIEANADIEVLFTNNEEVGLDGANALSLPIRSNFLLNLDSEFFGEIIVGCAGGFDSVIEFAQAQAEIVKTQEKITKKTTKNAKAQNQKEIQTEFQTEEFQWICEVSAFGFVGGHSGVDIHKNIPSSIVAFALLIEQTESEILSICAGEKSNSIPVSLQATLGLKQDFAQHKHSFIAALQKGLTQSDKNDINNIYLQNKNKNLICDYDERHDSLRVHINADSGFVLKFINNPKSTTYYDKDTFVKFIHTLKHGVHVWQDHQILSSLNIAMIQEDNKNLKITLKARANTQDLLTQIKEHIQHAIHTACSPKTTFTFSHLYMPWQRDLDTDHPILQKIIRAFGWRHTEITQIHTGLECGILQGRFASMGLRGIVMASIGPTILYPHSLNECMDLGSFEEFRQVLGNLIRSL</sequence>
<dbReference type="PANTHER" id="PTHR43501">
    <property type="entry name" value="CYTOSOL NON-SPECIFIC DIPEPTIDASE"/>
    <property type="match status" value="1"/>
</dbReference>
<organism evidence="2 3">
    <name type="scientific">Helicobacter fennelliae</name>
    <dbReference type="NCBI Taxonomy" id="215"/>
    <lineage>
        <taxon>Bacteria</taxon>
        <taxon>Pseudomonadati</taxon>
        <taxon>Campylobacterota</taxon>
        <taxon>Epsilonproteobacteria</taxon>
        <taxon>Campylobacterales</taxon>
        <taxon>Helicobacteraceae</taxon>
        <taxon>Helicobacter</taxon>
    </lineage>
</organism>
<keyword evidence="2" id="KW-0224">Dipeptidase</keyword>
<dbReference type="GO" id="GO:0005829">
    <property type="term" value="C:cytosol"/>
    <property type="evidence" value="ECO:0007669"/>
    <property type="project" value="TreeGrafter"/>
</dbReference>
<dbReference type="GO" id="GO:0070573">
    <property type="term" value="F:metallodipeptidase activity"/>
    <property type="evidence" value="ECO:0007669"/>
    <property type="project" value="TreeGrafter"/>
</dbReference>
<dbReference type="EMBL" id="UAWL01000006">
    <property type="protein sequence ID" value="SQB97420.1"/>
    <property type="molecule type" value="Genomic_DNA"/>
</dbReference>
<dbReference type="EC" id="3.4.13.18" evidence="2"/>
<name>A0A2X3DGN8_9HELI</name>
<dbReference type="GO" id="GO:0006508">
    <property type="term" value="P:proteolysis"/>
    <property type="evidence" value="ECO:0007669"/>
    <property type="project" value="InterPro"/>
</dbReference>
<dbReference type="Gene3D" id="3.40.630.10">
    <property type="entry name" value="Zn peptidases"/>
    <property type="match status" value="2"/>
</dbReference>
<dbReference type="RefSeq" id="WP_112058198.1">
    <property type="nucleotide sequence ID" value="NZ_UAWL01000006.1"/>
</dbReference>
<dbReference type="InterPro" id="IPR001160">
    <property type="entry name" value="Peptidase_M20C"/>
</dbReference>
<dbReference type="PIRSF" id="PIRSF016599">
    <property type="entry name" value="Xaa-His_dipept"/>
    <property type="match status" value="1"/>
</dbReference>
<protein>
    <submittedName>
        <fullName evidence="2">Aminoacyl-histidine dipeptidase</fullName>
        <ecNumber evidence="2">3.4.13.18</ecNumber>
        <ecNumber evidence="2">3.4.13.5</ecNumber>
    </submittedName>
</protein>
<reference evidence="2 3" key="1">
    <citation type="submission" date="2018-06" db="EMBL/GenBank/DDBJ databases">
        <authorList>
            <consortium name="Pathogen Informatics"/>
            <person name="Doyle S."/>
        </authorList>
    </citation>
    <scope>NUCLEOTIDE SEQUENCE [LARGE SCALE GENOMIC DNA]</scope>
    <source>
        <strain evidence="2 3">NCTC13102</strain>
    </source>
</reference>
<dbReference type="SUPFAM" id="SSF53187">
    <property type="entry name" value="Zn-dependent exopeptidases"/>
    <property type="match status" value="1"/>
</dbReference>
<feature type="domain" description="Peptidase M28" evidence="1">
    <location>
        <begin position="51"/>
        <end position="195"/>
    </location>
</feature>